<evidence type="ECO:0000313" key="2">
    <source>
        <dbReference type="Proteomes" id="UP000827092"/>
    </source>
</evidence>
<protein>
    <submittedName>
        <fullName evidence="1">Uncharacterized protein</fullName>
    </submittedName>
</protein>
<evidence type="ECO:0000313" key="1">
    <source>
        <dbReference type="EMBL" id="KAG8192833.1"/>
    </source>
</evidence>
<keyword evidence="2" id="KW-1185">Reference proteome</keyword>
<dbReference type="EMBL" id="JAFNEN010000134">
    <property type="protein sequence ID" value="KAG8192833.1"/>
    <property type="molecule type" value="Genomic_DNA"/>
</dbReference>
<proteinExistence type="predicted"/>
<name>A0AAV6V9Q5_9ARAC</name>
<accession>A0AAV6V9Q5</accession>
<dbReference type="Proteomes" id="UP000827092">
    <property type="component" value="Unassembled WGS sequence"/>
</dbReference>
<comment type="caution">
    <text evidence="1">The sequence shown here is derived from an EMBL/GenBank/DDBJ whole genome shotgun (WGS) entry which is preliminary data.</text>
</comment>
<organism evidence="1 2">
    <name type="scientific">Oedothorax gibbosus</name>
    <dbReference type="NCBI Taxonomy" id="931172"/>
    <lineage>
        <taxon>Eukaryota</taxon>
        <taxon>Metazoa</taxon>
        <taxon>Ecdysozoa</taxon>
        <taxon>Arthropoda</taxon>
        <taxon>Chelicerata</taxon>
        <taxon>Arachnida</taxon>
        <taxon>Araneae</taxon>
        <taxon>Araneomorphae</taxon>
        <taxon>Entelegynae</taxon>
        <taxon>Araneoidea</taxon>
        <taxon>Linyphiidae</taxon>
        <taxon>Erigoninae</taxon>
        <taxon>Oedothorax</taxon>
    </lineage>
</organism>
<sequence length="106" mass="12134">MTGLYVCIPQRDILDPALPNTWHIPGEHKQAKPTCYQDTGTLFLMPPACLSILQFTFSRLQCAHLHADTSHAHRTRPRFTCIGVDFSYRSSHLIMSHLTLDWDRKG</sequence>
<dbReference type="AlphaFoldDB" id="A0AAV6V9Q5"/>
<gene>
    <name evidence="1" type="ORF">JTE90_014613</name>
</gene>
<reference evidence="1 2" key="1">
    <citation type="journal article" date="2022" name="Nat. Ecol. Evol.">
        <title>A masculinizing supergene underlies an exaggerated male reproductive morph in a spider.</title>
        <authorList>
            <person name="Hendrickx F."/>
            <person name="De Corte Z."/>
            <person name="Sonet G."/>
            <person name="Van Belleghem S.M."/>
            <person name="Kostlbacher S."/>
            <person name="Vangestel C."/>
        </authorList>
    </citation>
    <scope>NUCLEOTIDE SEQUENCE [LARGE SCALE GENOMIC DNA]</scope>
    <source>
        <strain evidence="1">W744_W776</strain>
    </source>
</reference>